<comment type="caution">
    <text evidence="1">The sequence shown here is derived from an EMBL/GenBank/DDBJ whole genome shotgun (WGS) entry which is preliminary data.</text>
</comment>
<organism evidence="1 2">
    <name type="scientific">Ruminococcus albus SY3</name>
    <dbReference type="NCBI Taxonomy" id="1341156"/>
    <lineage>
        <taxon>Bacteria</taxon>
        <taxon>Bacillati</taxon>
        <taxon>Bacillota</taxon>
        <taxon>Clostridia</taxon>
        <taxon>Eubacteriales</taxon>
        <taxon>Oscillospiraceae</taxon>
        <taxon>Ruminococcus</taxon>
    </lineage>
</organism>
<dbReference type="OrthoDB" id="1821190at2"/>
<dbReference type="EMBL" id="JEOB01000002">
    <property type="protein sequence ID" value="EXM39588.1"/>
    <property type="molecule type" value="Genomic_DNA"/>
</dbReference>
<dbReference type="AlphaFoldDB" id="A0A011VYG2"/>
<accession>A0A011VYG2</accession>
<dbReference type="PATRIC" id="fig|1341156.4.peg.1808"/>
<evidence type="ECO:0000313" key="1">
    <source>
        <dbReference type="EMBL" id="EXM39588.1"/>
    </source>
</evidence>
<sequence length="131" mass="14929">MTIIKYPSENDVNTAISEKEPLLVLISFDGKTAIVSQIDEAMEHHILLAKAGFPSTDIDKYFRIVLDEDGADWTFVCPPDYKGIADKQRRITAFYKDGFAVISDALSELGFMVGINIPKRYRRHFDYMMSE</sequence>
<dbReference type="RefSeq" id="WP_013499310.1">
    <property type="nucleotide sequence ID" value="NZ_JEOB01000002.1"/>
</dbReference>
<evidence type="ECO:0000313" key="2">
    <source>
        <dbReference type="Proteomes" id="UP000021369"/>
    </source>
</evidence>
<keyword evidence="2" id="KW-1185">Reference proteome</keyword>
<gene>
    <name evidence="1" type="ORF">RASY3_06955</name>
</gene>
<proteinExistence type="predicted"/>
<protein>
    <submittedName>
        <fullName evidence="1">Uncharacterized protein</fullName>
    </submittedName>
</protein>
<name>A0A011VYG2_RUMAL</name>
<reference evidence="1 2" key="1">
    <citation type="submission" date="2013-06" db="EMBL/GenBank/DDBJ databases">
        <title>Rumen cellulosomics: divergent fiber-degrading strategies revealed by comparative genome-wide analysis of six Ruminococcal strains.</title>
        <authorList>
            <person name="Dassa B."/>
            <person name="Borovok I."/>
            <person name="Lamed R."/>
            <person name="Flint H."/>
            <person name="Yeoman C.J."/>
            <person name="White B."/>
            <person name="Bayer E.A."/>
        </authorList>
    </citation>
    <scope>NUCLEOTIDE SEQUENCE [LARGE SCALE GENOMIC DNA]</scope>
    <source>
        <strain evidence="1 2">SY3</strain>
    </source>
</reference>
<dbReference type="Proteomes" id="UP000021369">
    <property type="component" value="Unassembled WGS sequence"/>
</dbReference>